<evidence type="ECO:0000256" key="10">
    <source>
        <dbReference type="ARBA" id="ARBA00060965"/>
    </source>
</evidence>
<evidence type="ECO:0000256" key="1">
    <source>
        <dbReference type="ARBA" id="ARBA00004496"/>
    </source>
</evidence>
<dbReference type="FunFam" id="1.10.240.10:FF:000001">
    <property type="entry name" value="Tyrosine--tRNA ligase"/>
    <property type="match status" value="1"/>
</dbReference>
<accession>A0A921E6M2</accession>
<dbReference type="InterPro" id="IPR036986">
    <property type="entry name" value="S4_RNA-bd_sf"/>
</dbReference>
<keyword evidence="4 11" id="KW-0547">Nucleotide-binding</keyword>
<dbReference type="GO" id="GO:0004831">
    <property type="term" value="F:tyrosine-tRNA ligase activity"/>
    <property type="evidence" value="ECO:0007669"/>
    <property type="project" value="UniProtKB-UniRule"/>
</dbReference>
<sequence>MTAESFAPKSDFIRVLQERGYIHQASDLAGIDALAAEGGLTTYTGYDCTAASLHVGHLLSIMMLHWLQQTGGRPVVLMGGGTTRVGDPSGRDETRKILTLEQIEANKEGIKKTFSRFLSFGEGGGEAVMVDNAEWLTKLNYIEMLRDIGRHFSVNRMMSMDSVRLRLERDQELSFLEFNYMILQSYDFVELNRRFGTRLQMGGSDQWGNIVNGIDLGRRMGTPQLYGLTCPLLTTASGAKMGKTAAGAVWLDAGMLSAYDYWQFWRNTEDADVARFLKLFTLLPLSEIDRLAALQGAEINEAKAILATEATRLMHGAEAAEQAAETARKTFVEGTLAASLPSVAVPRSVLEAGLGVLTAFGPEHAKLVPSTSEARRQIKGGGLRVNDVQVSDEKAVLGLSDLTAEGVIKLSFGRKKHVLLRPE</sequence>
<keyword evidence="8 11" id="KW-0030">Aminoacyl-tRNA synthetase</keyword>
<keyword evidence="6 12" id="KW-0694">RNA-binding</keyword>
<comment type="subcellular location">
    <subcellularLocation>
        <location evidence="1 11">Cytoplasm</location>
    </subcellularLocation>
</comment>
<dbReference type="SUPFAM" id="SSF52374">
    <property type="entry name" value="Nucleotidylyl transferase"/>
    <property type="match status" value="1"/>
</dbReference>
<dbReference type="PANTHER" id="PTHR11766:SF0">
    <property type="entry name" value="TYROSINE--TRNA LIGASE, MITOCHONDRIAL"/>
    <property type="match status" value="1"/>
</dbReference>
<keyword evidence="2 11" id="KW-0963">Cytoplasm</keyword>
<evidence type="ECO:0000256" key="9">
    <source>
        <dbReference type="ARBA" id="ARBA00048248"/>
    </source>
</evidence>
<evidence type="ECO:0000256" key="11">
    <source>
        <dbReference type="HAMAP-Rule" id="MF_02006"/>
    </source>
</evidence>
<dbReference type="InterPro" id="IPR002305">
    <property type="entry name" value="aa-tRNA-synth_Ic"/>
</dbReference>
<feature type="binding site" evidence="11">
    <location>
        <position position="180"/>
    </location>
    <ligand>
        <name>L-tyrosine</name>
        <dbReference type="ChEBI" id="CHEBI:58315"/>
    </ligand>
</feature>
<evidence type="ECO:0000256" key="4">
    <source>
        <dbReference type="ARBA" id="ARBA00022741"/>
    </source>
</evidence>
<dbReference type="InterPro" id="IPR002307">
    <property type="entry name" value="Tyr-tRNA-ligase"/>
</dbReference>
<keyword evidence="3 11" id="KW-0436">Ligase</keyword>
<dbReference type="Gene3D" id="1.10.240.10">
    <property type="entry name" value="Tyrosyl-Transfer RNA Synthetase"/>
    <property type="match status" value="1"/>
</dbReference>
<evidence type="ECO:0000313" key="14">
    <source>
        <dbReference type="Proteomes" id="UP000742631"/>
    </source>
</evidence>
<protein>
    <recommendedName>
        <fullName evidence="11">Tyrosine--tRNA ligase</fullName>
        <ecNumber evidence="11">6.1.1.1</ecNumber>
    </recommendedName>
    <alternativeName>
        <fullName evidence="11">Tyrosyl-tRNA synthetase</fullName>
        <shortName evidence="11">TyrRS</shortName>
    </alternativeName>
</protein>
<evidence type="ECO:0000313" key="13">
    <source>
        <dbReference type="EMBL" id="HJE26038.1"/>
    </source>
</evidence>
<dbReference type="AlphaFoldDB" id="A0A921E6M2"/>
<name>A0A921E6M2_9HYPH</name>
<evidence type="ECO:0000256" key="12">
    <source>
        <dbReference type="PROSITE-ProRule" id="PRU00182"/>
    </source>
</evidence>
<dbReference type="HAMAP" id="MF_02006">
    <property type="entry name" value="Tyr_tRNA_synth_type1"/>
    <property type="match status" value="1"/>
</dbReference>
<dbReference type="Gene3D" id="3.40.50.620">
    <property type="entry name" value="HUPs"/>
    <property type="match status" value="1"/>
</dbReference>
<feature type="binding site" evidence="11">
    <location>
        <position position="243"/>
    </location>
    <ligand>
        <name>ATP</name>
        <dbReference type="ChEBI" id="CHEBI:30616"/>
    </ligand>
</feature>
<comment type="catalytic activity">
    <reaction evidence="9 11">
        <text>tRNA(Tyr) + L-tyrosine + ATP = L-tyrosyl-tRNA(Tyr) + AMP + diphosphate + H(+)</text>
        <dbReference type="Rhea" id="RHEA:10220"/>
        <dbReference type="Rhea" id="RHEA-COMP:9706"/>
        <dbReference type="Rhea" id="RHEA-COMP:9707"/>
        <dbReference type="ChEBI" id="CHEBI:15378"/>
        <dbReference type="ChEBI" id="CHEBI:30616"/>
        <dbReference type="ChEBI" id="CHEBI:33019"/>
        <dbReference type="ChEBI" id="CHEBI:58315"/>
        <dbReference type="ChEBI" id="CHEBI:78442"/>
        <dbReference type="ChEBI" id="CHEBI:78536"/>
        <dbReference type="ChEBI" id="CHEBI:456215"/>
        <dbReference type="EC" id="6.1.1.1"/>
    </reaction>
</comment>
<feature type="short sequence motif" description="'HIGH' region" evidence="11">
    <location>
        <begin position="48"/>
        <end position="57"/>
    </location>
</feature>
<dbReference type="PANTHER" id="PTHR11766">
    <property type="entry name" value="TYROSYL-TRNA SYNTHETASE"/>
    <property type="match status" value="1"/>
</dbReference>
<comment type="function">
    <text evidence="11">Catalyzes the attachment of tyrosine to tRNA(Tyr) in a two-step reaction: tyrosine is first activated by ATP to form Tyr-AMP and then transferred to the acceptor end of tRNA(Tyr).</text>
</comment>
<comment type="similarity">
    <text evidence="10 11">Belongs to the class-I aminoacyl-tRNA synthetase family. TyrS type 1 subfamily.</text>
</comment>
<comment type="caution">
    <text evidence="13">The sequence shown here is derived from an EMBL/GenBank/DDBJ whole genome shotgun (WGS) entry which is preliminary data.</text>
</comment>
<reference evidence="13" key="2">
    <citation type="submission" date="2021-09" db="EMBL/GenBank/DDBJ databases">
        <authorList>
            <person name="Gilroy R."/>
        </authorList>
    </citation>
    <scope>NUCLEOTIDE SEQUENCE</scope>
    <source>
        <strain evidence="13">316</strain>
    </source>
</reference>
<dbReference type="Proteomes" id="UP000742631">
    <property type="component" value="Unassembled WGS sequence"/>
</dbReference>
<organism evidence="13 14">
    <name type="scientific">Methylorubrum populi</name>
    <dbReference type="NCBI Taxonomy" id="223967"/>
    <lineage>
        <taxon>Bacteria</taxon>
        <taxon>Pseudomonadati</taxon>
        <taxon>Pseudomonadota</taxon>
        <taxon>Alphaproteobacteria</taxon>
        <taxon>Hyphomicrobiales</taxon>
        <taxon>Methylobacteriaceae</taxon>
        <taxon>Methylorubrum</taxon>
    </lineage>
</organism>
<evidence type="ECO:0000256" key="6">
    <source>
        <dbReference type="ARBA" id="ARBA00022884"/>
    </source>
</evidence>
<evidence type="ECO:0000256" key="5">
    <source>
        <dbReference type="ARBA" id="ARBA00022840"/>
    </source>
</evidence>
<comment type="subunit">
    <text evidence="11">Homodimer.</text>
</comment>
<proteinExistence type="inferred from homology"/>
<keyword evidence="7 11" id="KW-0648">Protein biosynthesis</keyword>
<dbReference type="SUPFAM" id="SSF55174">
    <property type="entry name" value="Alpha-L RNA-binding motif"/>
    <property type="match status" value="1"/>
</dbReference>
<dbReference type="CDD" id="cd00805">
    <property type="entry name" value="TyrRS_core"/>
    <property type="match status" value="1"/>
</dbReference>
<evidence type="ECO:0000256" key="7">
    <source>
        <dbReference type="ARBA" id="ARBA00022917"/>
    </source>
</evidence>
<dbReference type="InterPro" id="IPR024088">
    <property type="entry name" value="Tyr-tRNA-ligase_bac-type"/>
</dbReference>
<dbReference type="EMBL" id="DYYG01000064">
    <property type="protein sequence ID" value="HJE26038.1"/>
    <property type="molecule type" value="Genomic_DNA"/>
</dbReference>
<dbReference type="NCBIfam" id="TIGR00234">
    <property type="entry name" value="tyrS"/>
    <property type="match status" value="1"/>
</dbReference>
<evidence type="ECO:0000256" key="8">
    <source>
        <dbReference type="ARBA" id="ARBA00023146"/>
    </source>
</evidence>
<dbReference type="InterPro" id="IPR024107">
    <property type="entry name" value="Tyr-tRNA-ligase_bac_1"/>
</dbReference>
<dbReference type="PRINTS" id="PR01040">
    <property type="entry name" value="TRNASYNTHTYR"/>
</dbReference>
<keyword evidence="5 11" id="KW-0067">ATP-binding</keyword>
<dbReference type="GO" id="GO:0005829">
    <property type="term" value="C:cytosol"/>
    <property type="evidence" value="ECO:0007669"/>
    <property type="project" value="TreeGrafter"/>
</dbReference>
<dbReference type="GO" id="GO:0005524">
    <property type="term" value="F:ATP binding"/>
    <property type="evidence" value="ECO:0007669"/>
    <property type="project" value="UniProtKB-UniRule"/>
</dbReference>
<feature type="short sequence motif" description="'KMSKS' region" evidence="11">
    <location>
        <begin position="240"/>
        <end position="244"/>
    </location>
</feature>
<evidence type="ECO:0000256" key="3">
    <source>
        <dbReference type="ARBA" id="ARBA00022598"/>
    </source>
</evidence>
<reference evidence="13" key="1">
    <citation type="journal article" date="2021" name="PeerJ">
        <title>Extensive microbial diversity within the chicken gut microbiome revealed by metagenomics and culture.</title>
        <authorList>
            <person name="Gilroy R."/>
            <person name="Ravi A."/>
            <person name="Getino M."/>
            <person name="Pursley I."/>
            <person name="Horton D.L."/>
            <person name="Alikhan N.F."/>
            <person name="Baker D."/>
            <person name="Gharbi K."/>
            <person name="Hall N."/>
            <person name="Watson M."/>
            <person name="Adriaenssens E.M."/>
            <person name="Foster-Nyarko E."/>
            <person name="Jarju S."/>
            <person name="Secka A."/>
            <person name="Antonio M."/>
            <person name="Oren A."/>
            <person name="Chaudhuri R.R."/>
            <person name="La Ragione R."/>
            <person name="Hildebrand F."/>
            <person name="Pallen M.J."/>
        </authorList>
    </citation>
    <scope>NUCLEOTIDE SEQUENCE</scope>
    <source>
        <strain evidence="13">316</strain>
    </source>
</reference>
<dbReference type="Pfam" id="PF00579">
    <property type="entry name" value="tRNA-synt_1b"/>
    <property type="match status" value="1"/>
</dbReference>
<dbReference type="CDD" id="cd00165">
    <property type="entry name" value="S4"/>
    <property type="match status" value="1"/>
</dbReference>
<dbReference type="GO" id="GO:0042803">
    <property type="term" value="F:protein homodimerization activity"/>
    <property type="evidence" value="ECO:0007669"/>
    <property type="project" value="UniProtKB-ARBA"/>
</dbReference>
<evidence type="ECO:0000256" key="2">
    <source>
        <dbReference type="ARBA" id="ARBA00022490"/>
    </source>
</evidence>
<dbReference type="EC" id="6.1.1.1" evidence="11"/>
<dbReference type="GO" id="GO:0003723">
    <property type="term" value="F:RNA binding"/>
    <property type="evidence" value="ECO:0007669"/>
    <property type="project" value="UniProtKB-KW"/>
</dbReference>
<dbReference type="Gene3D" id="3.10.290.10">
    <property type="entry name" value="RNA-binding S4 domain"/>
    <property type="match status" value="1"/>
</dbReference>
<gene>
    <name evidence="11 13" type="primary">tyrS</name>
    <name evidence="13" type="ORF">K8W01_20515</name>
</gene>
<feature type="binding site" evidence="11">
    <location>
        <position position="43"/>
    </location>
    <ligand>
        <name>L-tyrosine</name>
        <dbReference type="ChEBI" id="CHEBI:58315"/>
    </ligand>
</feature>
<dbReference type="PROSITE" id="PS50889">
    <property type="entry name" value="S4"/>
    <property type="match status" value="1"/>
</dbReference>
<dbReference type="InterPro" id="IPR014729">
    <property type="entry name" value="Rossmann-like_a/b/a_fold"/>
</dbReference>
<dbReference type="GO" id="GO:0006437">
    <property type="term" value="P:tyrosyl-tRNA aminoacylation"/>
    <property type="evidence" value="ECO:0007669"/>
    <property type="project" value="UniProtKB-UniRule"/>
</dbReference>
<dbReference type="FunFam" id="3.40.50.620:FF:000008">
    <property type="entry name" value="Tyrosine--tRNA ligase"/>
    <property type="match status" value="1"/>
</dbReference>
<feature type="binding site" evidence="11">
    <location>
        <position position="184"/>
    </location>
    <ligand>
        <name>L-tyrosine</name>
        <dbReference type="ChEBI" id="CHEBI:58315"/>
    </ligand>
</feature>